<keyword evidence="3" id="KW-0808">Transferase</keyword>
<proteinExistence type="inferred from homology"/>
<name>A0A0F9PX50_9ZZZZ</name>
<reference evidence="4" key="1">
    <citation type="journal article" date="2015" name="Nature">
        <title>Complex archaea that bridge the gap between prokaryotes and eukaryotes.</title>
        <authorList>
            <person name="Spang A."/>
            <person name="Saw J.H."/>
            <person name="Jorgensen S.L."/>
            <person name="Zaremba-Niedzwiedzka K."/>
            <person name="Martijn J."/>
            <person name="Lind A.E."/>
            <person name="van Eijk R."/>
            <person name="Schleper C."/>
            <person name="Guy L."/>
            <person name="Ettema T.J."/>
        </authorList>
    </citation>
    <scope>NUCLEOTIDE SEQUENCE</scope>
</reference>
<gene>
    <name evidence="4" type="ORF">LCGC14_0790240</name>
</gene>
<protein>
    <recommendedName>
        <fullName evidence="5">Glycosyltransferase 2-like domain-containing protein</fullName>
    </recommendedName>
</protein>
<evidence type="ECO:0000256" key="1">
    <source>
        <dbReference type="ARBA" id="ARBA00006739"/>
    </source>
</evidence>
<dbReference type="PANTHER" id="PTHR43179">
    <property type="entry name" value="RHAMNOSYLTRANSFERASE WBBL"/>
    <property type="match status" value="1"/>
</dbReference>
<dbReference type="SUPFAM" id="SSF53448">
    <property type="entry name" value="Nucleotide-diphospho-sugar transferases"/>
    <property type="match status" value="1"/>
</dbReference>
<evidence type="ECO:0000256" key="2">
    <source>
        <dbReference type="ARBA" id="ARBA00022676"/>
    </source>
</evidence>
<dbReference type="PANTHER" id="PTHR43179:SF12">
    <property type="entry name" value="GALACTOFURANOSYLTRANSFERASE GLFT2"/>
    <property type="match status" value="1"/>
</dbReference>
<accession>A0A0F9PX50</accession>
<organism evidence="4">
    <name type="scientific">marine sediment metagenome</name>
    <dbReference type="NCBI Taxonomy" id="412755"/>
    <lineage>
        <taxon>unclassified sequences</taxon>
        <taxon>metagenomes</taxon>
        <taxon>ecological metagenomes</taxon>
    </lineage>
</organism>
<comment type="similarity">
    <text evidence="1">Belongs to the glycosyltransferase 2 family.</text>
</comment>
<evidence type="ECO:0000313" key="4">
    <source>
        <dbReference type="EMBL" id="KKN34774.1"/>
    </source>
</evidence>
<evidence type="ECO:0008006" key="5">
    <source>
        <dbReference type="Google" id="ProtNLM"/>
    </source>
</evidence>
<evidence type="ECO:0000256" key="3">
    <source>
        <dbReference type="ARBA" id="ARBA00022679"/>
    </source>
</evidence>
<dbReference type="Gene3D" id="3.90.550.10">
    <property type="entry name" value="Spore Coat Polysaccharide Biosynthesis Protein SpsA, Chain A"/>
    <property type="match status" value="1"/>
</dbReference>
<dbReference type="EMBL" id="LAZR01002084">
    <property type="protein sequence ID" value="KKN34774.1"/>
    <property type="molecule type" value="Genomic_DNA"/>
</dbReference>
<sequence>MTDLPVSVVVVSRGRPRSLTRTLKGISQLQYWNFEVIVVADPAGIEAAQTLDFSENLKLIPFDVPNISVARNMGLTRAAGEIVAFIDDDAVPEPMWLHYLIAPFERSDIAATGGFVRGRNGISFQWKAASLDTNGIAHPMTVNSEQATVFTPPKGYAVKTEGTNMAFRRDVLIDLNGFDPAFHYFLDETDLNMRLARAGHATALVPLAEVHHGYAENATRSADRVPKDLVDIGASWAVFQRKHIAVGSRKTHWQERRNEQSRRLLGFLQSGQLEPRDVRRLAKGLDAGYAQGGLRQLGGASLPRYSSGPFWRFPSRHRETIMIVSRPAHAAADRQRAREKVSEGKIVTLLVLSPTALFHKLTFDSAGFWVQKGGLFGKVERSEPIFTVCSRNYRARRETIRVARQRGFERKNSKFSPQSL</sequence>
<dbReference type="GO" id="GO:0016757">
    <property type="term" value="F:glycosyltransferase activity"/>
    <property type="evidence" value="ECO:0007669"/>
    <property type="project" value="UniProtKB-KW"/>
</dbReference>
<comment type="caution">
    <text evidence="4">The sequence shown here is derived from an EMBL/GenBank/DDBJ whole genome shotgun (WGS) entry which is preliminary data.</text>
</comment>
<keyword evidence="2" id="KW-0328">Glycosyltransferase</keyword>
<dbReference type="AlphaFoldDB" id="A0A0F9PX50"/>
<dbReference type="Pfam" id="PF13641">
    <property type="entry name" value="Glyco_tranf_2_3"/>
    <property type="match status" value="1"/>
</dbReference>
<dbReference type="InterPro" id="IPR029044">
    <property type="entry name" value="Nucleotide-diphossugar_trans"/>
</dbReference>